<dbReference type="AlphaFoldDB" id="A0A0T5VUH3"/>
<name>A0A0T5VUH3_9SPHI</name>
<dbReference type="RefSeq" id="WP_057930909.1">
    <property type="nucleotide sequence ID" value="NZ_LMZQ01000002.1"/>
</dbReference>
<gene>
    <name evidence="1" type="ORF">ASU31_02935</name>
</gene>
<dbReference type="EMBL" id="LMZQ01000002">
    <property type="protein sequence ID" value="KRT17514.1"/>
    <property type="molecule type" value="Genomic_DNA"/>
</dbReference>
<dbReference type="OrthoDB" id="1073749at2"/>
<protein>
    <recommendedName>
        <fullName evidence="3">Grasp-with-spasm system SPASM domain peptide maturase</fullName>
    </recommendedName>
</protein>
<accession>A0A0T5VUH3</accession>
<dbReference type="STRING" id="687842.ASU31_02935"/>
<organism evidence="1 2">
    <name type="scientific">Pedobacter ginsenosidimutans</name>
    <dbReference type="NCBI Taxonomy" id="687842"/>
    <lineage>
        <taxon>Bacteria</taxon>
        <taxon>Pseudomonadati</taxon>
        <taxon>Bacteroidota</taxon>
        <taxon>Sphingobacteriia</taxon>
        <taxon>Sphingobacteriales</taxon>
        <taxon>Sphingobacteriaceae</taxon>
        <taxon>Pedobacter</taxon>
    </lineage>
</organism>
<evidence type="ECO:0000313" key="1">
    <source>
        <dbReference type="EMBL" id="KRT17514.1"/>
    </source>
</evidence>
<dbReference type="Proteomes" id="UP000051950">
    <property type="component" value="Unassembled WGS sequence"/>
</dbReference>
<proteinExistence type="predicted"/>
<keyword evidence="2" id="KW-1185">Reference proteome</keyword>
<evidence type="ECO:0000313" key="2">
    <source>
        <dbReference type="Proteomes" id="UP000051950"/>
    </source>
</evidence>
<evidence type="ECO:0008006" key="3">
    <source>
        <dbReference type="Google" id="ProtNLM"/>
    </source>
</evidence>
<reference evidence="1 2" key="1">
    <citation type="submission" date="2015-11" db="EMBL/GenBank/DDBJ databases">
        <title>Sequence of Pedobacter ginsenosidimutans.</title>
        <authorList>
            <person name="Carson E."/>
            <person name="Keyser V."/>
            <person name="Newman J."/>
            <person name="Miller J."/>
        </authorList>
    </citation>
    <scope>NUCLEOTIDE SEQUENCE [LARGE SCALE GENOMIC DNA]</scope>
    <source>
        <strain evidence="1 2">KACC 14530</strain>
    </source>
</reference>
<comment type="caution">
    <text evidence="1">The sequence shown here is derived from an EMBL/GenBank/DDBJ whole genome shotgun (WGS) entry which is preliminary data.</text>
</comment>
<sequence>MNKLFLRNQLCIPVKGYNRAIIYDIIRKDYFFIPNAHYAVLDTNDVINFNKITDREEKEELVDFLLKEEIIFEITDREEKNRFKSFNRNLEQPNLLTNAIVHSDTDPVFFDFIKDEYLLNVSVIAPRIDDHLFALLAKIDTLEIDSVYLYIENFDQESYETTRQLICNHRLIFSVNFFNSTSQTETTQLHQNVYFNFFEEEFATYKTKLTTDKLSLNNEHFLEAYNVHSYYYGKVYIDREGNIKNGLNNTYSFGNVKLLTKDLFLNTIHSDKFRELGNINKNNTLVCSDCEFRYMCVDSRVPVKGDKKWYHQAECAYNPYLSKWDYEENYINLKDSGVAISATGCVIDQQKLSNHFNMAWSV</sequence>